<dbReference type="EMBL" id="VSSQ01090462">
    <property type="protein sequence ID" value="MPN36369.1"/>
    <property type="molecule type" value="Genomic_DNA"/>
</dbReference>
<dbReference type="AlphaFoldDB" id="A0A645HE09"/>
<evidence type="ECO:0000256" key="1">
    <source>
        <dbReference type="SAM" id="Phobius"/>
    </source>
</evidence>
<reference evidence="2" key="1">
    <citation type="submission" date="2019-08" db="EMBL/GenBank/DDBJ databases">
        <authorList>
            <person name="Kucharzyk K."/>
            <person name="Murdoch R.W."/>
            <person name="Higgins S."/>
            <person name="Loffler F."/>
        </authorList>
    </citation>
    <scope>NUCLEOTIDE SEQUENCE</scope>
</reference>
<protein>
    <submittedName>
        <fullName evidence="2">Uncharacterized protein</fullName>
    </submittedName>
</protein>
<comment type="caution">
    <text evidence="2">The sequence shown here is derived from an EMBL/GenBank/DDBJ whole genome shotgun (WGS) entry which is preliminary data.</text>
</comment>
<accession>A0A645HE09</accession>
<evidence type="ECO:0000313" key="2">
    <source>
        <dbReference type="EMBL" id="MPN36369.1"/>
    </source>
</evidence>
<keyword evidence="1" id="KW-0812">Transmembrane</keyword>
<proteinExistence type="predicted"/>
<keyword evidence="1" id="KW-1133">Transmembrane helix</keyword>
<keyword evidence="1" id="KW-0472">Membrane</keyword>
<sequence length="115" mass="13278">MPKIVTCDFFITFADQRIGYASVLIFILLYFKKFFIWEFRIGIVQMLVGQKPNLSVAAAAGAGTKSSAVVSARRRGGHQLPRFQNERKQFIVIIHILLNKQIQIQSRRRRQCRPL</sequence>
<name>A0A645HE09_9ZZZZ</name>
<feature type="transmembrane region" description="Helical" evidence="1">
    <location>
        <begin position="18"/>
        <end position="36"/>
    </location>
</feature>
<organism evidence="2">
    <name type="scientific">bioreactor metagenome</name>
    <dbReference type="NCBI Taxonomy" id="1076179"/>
    <lineage>
        <taxon>unclassified sequences</taxon>
        <taxon>metagenomes</taxon>
        <taxon>ecological metagenomes</taxon>
    </lineage>
</organism>
<gene>
    <name evidence="2" type="ORF">SDC9_183878</name>
</gene>